<comment type="caution">
    <text evidence="1">The sequence shown here is derived from an EMBL/GenBank/DDBJ whole genome shotgun (WGS) entry which is preliminary data.</text>
</comment>
<accession>A0A645EVS2</accession>
<organism evidence="1">
    <name type="scientific">bioreactor metagenome</name>
    <dbReference type="NCBI Taxonomy" id="1076179"/>
    <lineage>
        <taxon>unclassified sequences</taxon>
        <taxon>metagenomes</taxon>
        <taxon>ecological metagenomes</taxon>
    </lineage>
</organism>
<dbReference type="EMBL" id="VSSQ01051222">
    <property type="protein sequence ID" value="MPN05309.1"/>
    <property type="molecule type" value="Genomic_DNA"/>
</dbReference>
<evidence type="ECO:0000313" key="1">
    <source>
        <dbReference type="EMBL" id="MPN05309.1"/>
    </source>
</evidence>
<proteinExistence type="predicted"/>
<sequence>MPLYEVAFVFVSERFDDKGVPPWAVEIILGKDDIYELKK</sequence>
<gene>
    <name evidence="1" type="ORF">SDC9_152559</name>
</gene>
<protein>
    <submittedName>
        <fullName evidence="1">Uncharacterized protein</fullName>
    </submittedName>
</protein>
<reference evidence="1" key="1">
    <citation type="submission" date="2019-08" db="EMBL/GenBank/DDBJ databases">
        <authorList>
            <person name="Kucharzyk K."/>
            <person name="Murdoch R.W."/>
            <person name="Higgins S."/>
            <person name="Loffler F."/>
        </authorList>
    </citation>
    <scope>NUCLEOTIDE SEQUENCE</scope>
</reference>
<name>A0A645EVS2_9ZZZZ</name>
<dbReference type="AlphaFoldDB" id="A0A645EVS2"/>